<dbReference type="InterPro" id="IPR008922">
    <property type="entry name" value="Di-copper_centre_dom_sf"/>
</dbReference>
<sequence>MWTIKGNGDYDTIAAIHSQFSTSPGAHSGPAFLPWHREFIKRLEIALRRVDPSLALPYWDSSLDESLPSPRDSVMWGNELMGSQGSDGSVRTGAFRNWTTVDGSRVFVRNIGNVGNLMRGSDITSLINANDFRLIMAFTAPQQSCPYPADWTALEYTHGAPHVYTGGDMLVTTTATNDPLFWNHHSMIDCIWEQWRLGKQSRSERETVYPQDDPTCSSPNHFRNNTMAPFFPLVNLDGLSNQYTDNLYQYAPRPTCTRANLNGCGSKYLFCDISHGTPRCAAKIVLGGNCGGYTNSRSISSFRTAKTGN</sequence>
<dbReference type="Gene3D" id="1.10.1280.10">
    <property type="entry name" value="Di-copper center containing domain from catechol oxidase"/>
    <property type="match status" value="1"/>
</dbReference>
<organism evidence="3 4">
    <name type="scientific">Strongylus vulgaris</name>
    <name type="common">Blood worm</name>
    <dbReference type="NCBI Taxonomy" id="40348"/>
    <lineage>
        <taxon>Eukaryota</taxon>
        <taxon>Metazoa</taxon>
        <taxon>Ecdysozoa</taxon>
        <taxon>Nematoda</taxon>
        <taxon>Chromadorea</taxon>
        <taxon>Rhabditida</taxon>
        <taxon>Rhabditina</taxon>
        <taxon>Rhabditomorpha</taxon>
        <taxon>Strongyloidea</taxon>
        <taxon>Strongylidae</taxon>
        <taxon>Strongylus</taxon>
    </lineage>
</organism>
<dbReference type="EMBL" id="UYYB01001248">
    <property type="protein sequence ID" value="VDM65717.1"/>
    <property type="molecule type" value="Genomic_DNA"/>
</dbReference>
<dbReference type="GO" id="GO:0046872">
    <property type="term" value="F:metal ion binding"/>
    <property type="evidence" value="ECO:0007669"/>
    <property type="project" value="UniProtKB-KW"/>
</dbReference>
<dbReference type="InterPro" id="IPR002227">
    <property type="entry name" value="Tyrosinase_Cu-bd"/>
</dbReference>
<dbReference type="AlphaFoldDB" id="A0A3P7IMH7"/>
<feature type="domain" description="Tyrosinase copper-binding" evidence="2">
    <location>
        <begin position="178"/>
        <end position="189"/>
    </location>
</feature>
<reference evidence="3 4" key="1">
    <citation type="submission" date="2018-11" db="EMBL/GenBank/DDBJ databases">
        <authorList>
            <consortium name="Pathogen Informatics"/>
        </authorList>
    </citation>
    <scope>NUCLEOTIDE SEQUENCE [LARGE SCALE GENOMIC DNA]</scope>
</reference>
<evidence type="ECO:0000259" key="2">
    <source>
        <dbReference type="PROSITE" id="PS00498"/>
    </source>
</evidence>
<dbReference type="Pfam" id="PF00264">
    <property type="entry name" value="Tyrosinase"/>
    <property type="match status" value="1"/>
</dbReference>
<dbReference type="SUPFAM" id="SSF48056">
    <property type="entry name" value="Di-copper centre-containing domain"/>
    <property type="match status" value="1"/>
</dbReference>
<accession>A0A3P7IMH7</accession>
<keyword evidence="4" id="KW-1185">Reference proteome</keyword>
<name>A0A3P7IMH7_STRVU</name>
<proteinExistence type="predicted"/>
<dbReference type="PROSITE" id="PS00498">
    <property type="entry name" value="TYROSINASE_2"/>
    <property type="match status" value="1"/>
</dbReference>
<dbReference type="PANTHER" id="PTHR11474">
    <property type="entry name" value="TYROSINASE FAMILY MEMBER"/>
    <property type="match status" value="1"/>
</dbReference>
<evidence type="ECO:0000313" key="4">
    <source>
        <dbReference type="Proteomes" id="UP000270094"/>
    </source>
</evidence>
<dbReference type="PANTHER" id="PTHR11474:SF21">
    <property type="entry name" value="SHKT DOMAIN-CONTAINING PROTEIN"/>
    <property type="match status" value="1"/>
</dbReference>
<dbReference type="OrthoDB" id="6132182at2759"/>
<dbReference type="InterPro" id="IPR050316">
    <property type="entry name" value="Tyrosinase/Hemocyanin"/>
</dbReference>
<keyword evidence="1" id="KW-0479">Metal-binding</keyword>
<dbReference type="GO" id="GO:0016491">
    <property type="term" value="F:oxidoreductase activity"/>
    <property type="evidence" value="ECO:0007669"/>
    <property type="project" value="InterPro"/>
</dbReference>
<evidence type="ECO:0000256" key="1">
    <source>
        <dbReference type="ARBA" id="ARBA00022723"/>
    </source>
</evidence>
<protein>
    <recommendedName>
        <fullName evidence="2">Tyrosinase copper-binding domain-containing protein</fullName>
    </recommendedName>
</protein>
<dbReference type="PRINTS" id="PR00092">
    <property type="entry name" value="TYROSINASE"/>
</dbReference>
<gene>
    <name evidence="3" type="ORF">SVUK_LOCUS715</name>
</gene>
<evidence type="ECO:0000313" key="3">
    <source>
        <dbReference type="EMBL" id="VDM65717.1"/>
    </source>
</evidence>
<dbReference type="Proteomes" id="UP000270094">
    <property type="component" value="Unassembled WGS sequence"/>
</dbReference>